<accession>A0A1I0S7N1</accession>
<dbReference type="STRING" id="29529.SAMN04488122_4489"/>
<dbReference type="InterPro" id="IPR009057">
    <property type="entry name" value="Homeodomain-like_sf"/>
</dbReference>
<proteinExistence type="predicted"/>
<dbReference type="PANTHER" id="PTHR43280">
    <property type="entry name" value="ARAC-FAMILY TRANSCRIPTIONAL REGULATOR"/>
    <property type="match status" value="1"/>
</dbReference>
<dbReference type="Gene3D" id="1.10.10.60">
    <property type="entry name" value="Homeodomain-like"/>
    <property type="match status" value="1"/>
</dbReference>
<name>A0A1I0S7N1_9BACT</name>
<evidence type="ECO:0000313" key="5">
    <source>
        <dbReference type="EMBL" id="SEW51761.1"/>
    </source>
</evidence>
<dbReference type="InterPro" id="IPR018060">
    <property type="entry name" value="HTH_AraC"/>
</dbReference>
<evidence type="ECO:0000313" key="6">
    <source>
        <dbReference type="Proteomes" id="UP000199310"/>
    </source>
</evidence>
<dbReference type="AlphaFoldDB" id="A0A1I0S7N1"/>
<dbReference type="Pfam" id="PF22200">
    <property type="entry name" value="ExsA_N"/>
    <property type="match status" value="1"/>
</dbReference>
<reference evidence="6" key="1">
    <citation type="submission" date="2016-10" db="EMBL/GenBank/DDBJ databases">
        <authorList>
            <person name="Varghese N."/>
            <person name="Submissions S."/>
        </authorList>
    </citation>
    <scope>NUCLEOTIDE SEQUENCE [LARGE SCALE GENOMIC DNA]</scope>
    <source>
        <strain evidence="6">DSM 3695</strain>
    </source>
</reference>
<keyword evidence="2 5" id="KW-0238">DNA-binding</keyword>
<dbReference type="OrthoDB" id="4480133at2"/>
<gene>
    <name evidence="5" type="ORF">SAMN04488122_4489</name>
</gene>
<keyword evidence="6" id="KW-1185">Reference proteome</keyword>
<sequence length="267" mass="31084">MESMTTSPCHFAPTVSTEQFIPEHMFIYLKAGSMTMYDGNKEYKIQSGDYCLVRRNYLAKYTKRPPENGKFSTVGVSLDQAFLRSISAEFPPAAKKETAVGNDALLKLPANPLFDVYVQTLGPYLEMRGREYDDILLLKKKELVLMLLKTHPELRPVLFDVNDPGKIDLEAFMNKHYKFNVSMKRFSYLTGRSLTTFKRDFEKIFHQAPGRWLLERRLREAHFMLEKRKMKPSDVYLELGFEDLSHFSYAFKKMYGITPNQLKKEGI</sequence>
<dbReference type="SMART" id="SM00342">
    <property type="entry name" value="HTH_ARAC"/>
    <property type="match status" value="1"/>
</dbReference>
<dbReference type="InterPro" id="IPR054015">
    <property type="entry name" value="ExsA-like_N"/>
</dbReference>
<dbReference type="PANTHER" id="PTHR43280:SF2">
    <property type="entry name" value="HTH-TYPE TRANSCRIPTIONAL REGULATOR EXSA"/>
    <property type="match status" value="1"/>
</dbReference>
<dbReference type="Pfam" id="PF12833">
    <property type="entry name" value="HTH_18"/>
    <property type="match status" value="1"/>
</dbReference>
<organism evidence="5 6">
    <name type="scientific">Chitinophaga arvensicola</name>
    <dbReference type="NCBI Taxonomy" id="29529"/>
    <lineage>
        <taxon>Bacteria</taxon>
        <taxon>Pseudomonadati</taxon>
        <taxon>Bacteroidota</taxon>
        <taxon>Chitinophagia</taxon>
        <taxon>Chitinophagales</taxon>
        <taxon>Chitinophagaceae</taxon>
        <taxon>Chitinophaga</taxon>
    </lineage>
</organism>
<evidence type="ECO:0000256" key="1">
    <source>
        <dbReference type="ARBA" id="ARBA00023015"/>
    </source>
</evidence>
<feature type="domain" description="HTH araC/xylS-type" evidence="4">
    <location>
        <begin position="167"/>
        <end position="265"/>
    </location>
</feature>
<evidence type="ECO:0000259" key="4">
    <source>
        <dbReference type="PROSITE" id="PS01124"/>
    </source>
</evidence>
<evidence type="ECO:0000256" key="2">
    <source>
        <dbReference type="ARBA" id="ARBA00023125"/>
    </source>
</evidence>
<dbReference type="Proteomes" id="UP000199310">
    <property type="component" value="Unassembled WGS sequence"/>
</dbReference>
<dbReference type="GO" id="GO:0003700">
    <property type="term" value="F:DNA-binding transcription factor activity"/>
    <property type="evidence" value="ECO:0007669"/>
    <property type="project" value="InterPro"/>
</dbReference>
<evidence type="ECO:0000256" key="3">
    <source>
        <dbReference type="ARBA" id="ARBA00023163"/>
    </source>
</evidence>
<keyword evidence="3" id="KW-0804">Transcription</keyword>
<dbReference type="PROSITE" id="PS01124">
    <property type="entry name" value="HTH_ARAC_FAMILY_2"/>
    <property type="match status" value="1"/>
</dbReference>
<dbReference type="SUPFAM" id="SSF46689">
    <property type="entry name" value="Homeodomain-like"/>
    <property type="match status" value="1"/>
</dbReference>
<dbReference type="RefSeq" id="WP_089898219.1">
    <property type="nucleotide sequence ID" value="NZ_FOJG01000002.1"/>
</dbReference>
<dbReference type="GO" id="GO:0043565">
    <property type="term" value="F:sequence-specific DNA binding"/>
    <property type="evidence" value="ECO:0007669"/>
    <property type="project" value="InterPro"/>
</dbReference>
<dbReference type="EMBL" id="FOJG01000002">
    <property type="protein sequence ID" value="SEW51761.1"/>
    <property type="molecule type" value="Genomic_DNA"/>
</dbReference>
<protein>
    <submittedName>
        <fullName evidence="5">AraC-type DNA-binding protein</fullName>
    </submittedName>
</protein>
<keyword evidence="1" id="KW-0805">Transcription regulation</keyword>